<dbReference type="RefSeq" id="WP_121920459.1">
    <property type="nucleotide sequence ID" value="NZ_CP034145.1"/>
</dbReference>
<dbReference type="InterPro" id="IPR007560">
    <property type="entry name" value="Restrct_endonuc_IV_Mrr"/>
</dbReference>
<protein>
    <submittedName>
        <fullName evidence="4">Restriction endonuclease</fullName>
    </submittedName>
</protein>
<keyword evidence="4" id="KW-0378">Hydrolase</keyword>
<evidence type="ECO:0000313" key="4">
    <source>
        <dbReference type="EMBL" id="RMB18371.1"/>
    </source>
</evidence>
<reference evidence="4" key="3">
    <citation type="submission" date="2018-10" db="EMBL/GenBank/DDBJ databases">
        <authorList>
            <person name="Whitman W."/>
            <person name="Huntemann M."/>
            <person name="Clum A."/>
            <person name="Pillay M."/>
            <person name="Palaniappan K."/>
            <person name="Varghese N."/>
            <person name="Mikhailova N."/>
            <person name="Stamatis D."/>
            <person name="Reddy T."/>
            <person name="Daum C."/>
            <person name="Shapiro N."/>
            <person name="Ivanova N."/>
            <person name="Kyrpides N."/>
            <person name="Woyke T."/>
        </authorList>
    </citation>
    <scope>NUCLEOTIDE SEQUENCE</scope>
    <source>
        <strain evidence="4">CGMCC 1.10124</strain>
    </source>
</reference>
<dbReference type="PANTHER" id="PTHR30015">
    <property type="entry name" value="MRR RESTRICTION SYSTEM PROTEIN"/>
    <property type="match status" value="1"/>
</dbReference>
<dbReference type="Proteomes" id="UP000282007">
    <property type="component" value="Chromosome"/>
</dbReference>
<reference evidence="3 6" key="2">
    <citation type="submission" date="2018-07" db="EMBL/GenBank/DDBJ databases">
        <title>Genome sequences of Haloplanus aerogenes JCM 16430T.</title>
        <authorList>
            <person name="Kim Y.B."/>
            <person name="Roh S.W."/>
        </authorList>
    </citation>
    <scope>NUCLEOTIDE SEQUENCE [LARGE SCALE GENOMIC DNA]</scope>
    <source>
        <strain evidence="3 6">JCM 16430</strain>
    </source>
</reference>
<name>A0A3M0D9K0_9EURY</name>
<feature type="region of interest" description="Disordered" evidence="1">
    <location>
        <begin position="141"/>
        <end position="165"/>
    </location>
</feature>
<keyword evidence="4" id="KW-0255">Endonuclease</keyword>
<accession>A0A3M0D9K0</accession>
<dbReference type="AlphaFoldDB" id="A0A3M0D9K0"/>
<organism evidence="4 5">
    <name type="scientific">Haloplanus aerogenes</name>
    <dbReference type="NCBI Taxonomy" id="660522"/>
    <lineage>
        <taxon>Archaea</taxon>
        <taxon>Methanobacteriati</taxon>
        <taxon>Methanobacteriota</taxon>
        <taxon>Stenosarchaea group</taxon>
        <taxon>Halobacteria</taxon>
        <taxon>Halobacteriales</taxon>
        <taxon>Haloferacaceae</taxon>
        <taxon>Haloplanus</taxon>
    </lineage>
</organism>
<evidence type="ECO:0000313" key="3">
    <source>
        <dbReference type="EMBL" id="AZH26176.1"/>
    </source>
</evidence>
<gene>
    <name evidence="4" type="ORF">ATH50_1826</name>
    <name evidence="3" type="ORF">DU502_12750</name>
</gene>
<dbReference type="GO" id="GO:0015666">
    <property type="term" value="F:restriction endodeoxyribonuclease activity"/>
    <property type="evidence" value="ECO:0007669"/>
    <property type="project" value="TreeGrafter"/>
</dbReference>
<dbReference type="InterPro" id="IPR052906">
    <property type="entry name" value="Type_IV_Methyl-Rstrct_Enzyme"/>
</dbReference>
<dbReference type="InterPro" id="IPR011335">
    <property type="entry name" value="Restrct_endonuc-II-like"/>
</dbReference>
<evidence type="ECO:0000313" key="5">
    <source>
        <dbReference type="Proteomes" id="UP000277326"/>
    </source>
</evidence>
<keyword evidence="6" id="KW-1185">Reference proteome</keyword>
<dbReference type="PANTHER" id="PTHR30015:SF6">
    <property type="entry name" value="SLL1429 PROTEIN"/>
    <property type="match status" value="1"/>
</dbReference>
<keyword evidence="4" id="KW-0540">Nuclease</keyword>
<dbReference type="EMBL" id="REFS01000003">
    <property type="protein sequence ID" value="RMB18371.1"/>
    <property type="molecule type" value="Genomic_DNA"/>
</dbReference>
<evidence type="ECO:0000313" key="6">
    <source>
        <dbReference type="Proteomes" id="UP000282007"/>
    </source>
</evidence>
<dbReference type="GO" id="GO:0009307">
    <property type="term" value="P:DNA restriction-modification system"/>
    <property type="evidence" value="ECO:0007669"/>
    <property type="project" value="InterPro"/>
</dbReference>
<dbReference type="OrthoDB" id="141004at2157"/>
<dbReference type="Proteomes" id="UP000277326">
    <property type="component" value="Unassembled WGS sequence"/>
</dbReference>
<dbReference type="GeneID" id="38472170"/>
<dbReference type="InterPro" id="IPR011856">
    <property type="entry name" value="tRNA_endonuc-like_dom_sf"/>
</dbReference>
<dbReference type="EMBL" id="CP034145">
    <property type="protein sequence ID" value="AZH26176.1"/>
    <property type="molecule type" value="Genomic_DNA"/>
</dbReference>
<dbReference type="Gene3D" id="3.40.1350.10">
    <property type="match status" value="1"/>
</dbReference>
<dbReference type="KEGG" id="haer:DU502_12750"/>
<evidence type="ECO:0000259" key="2">
    <source>
        <dbReference type="Pfam" id="PF04471"/>
    </source>
</evidence>
<feature type="domain" description="Restriction endonuclease type IV Mrr" evidence="2">
    <location>
        <begin position="13"/>
        <end position="127"/>
    </location>
</feature>
<sequence length="286" mass="31173">MGPTPDDVLDDLHDIDAYDFERVVADLWRLRGWETTITTGSNDGGVDVVAEKDDPFPRKQLIQAKRYARGNNVGSPDIQQYSSLKQQFGNVDTVVVVTTSDFTERAREVAASLNVKLIAGDQLASLLLDADARDILDEYLDDPRRDEAGDAAQPDTGGGPAAPADLIDGVRRLHRHLENEGDAFANVEFEHEGVTDAHYQINMWDQHNLTGLSEAAAAAAERLADEYGHQIDVRESYPAGEIVTFSSGRAPGDVDVESVARVAVDVLSTVYGVSVADVRRIRVVDT</sequence>
<evidence type="ECO:0000256" key="1">
    <source>
        <dbReference type="SAM" id="MobiDB-lite"/>
    </source>
</evidence>
<dbReference type="SUPFAM" id="SSF52980">
    <property type="entry name" value="Restriction endonuclease-like"/>
    <property type="match status" value="1"/>
</dbReference>
<dbReference type="Pfam" id="PF04471">
    <property type="entry name" value="Mrr_cat"/>
    <property type="match status" value="1"/>
</dbReference>
<dbReference type="GO" id="GO:0003677">
    <property type="term" value="F:DNA binding"/>
    <property type="evidence" value="ECO:0007669"/>
    <property type="project" value="InterPro"/>
</dbReference>
<reference evidence="4 5" key="1">
    <citation type="journal article" date="2015" name="Stand. Genomic Sci.">
        <title>Genomic Encyclopedia of Bacterial and Archaeal Type Strains, Phase III: the genomes of soil and plant-associated and newly described type strains.</title>
        <authorList>
            <person name="Whitman W.B."/>
            <person name="Woyke T."/>
            <person name="Klenk H.P."/>
            <person name="Zhou Y."/>
            <person name="Lilburn T.G."/>
            <person name="Beck B.J."/>
            <person name="De Vos P."/>
            <person name="Vandamme P."/>
            <person name="Eisen J.A."/>
            <person name="Garrity G."/>
            <person name="Hugenholtz P."/>
            <person name="Kyrpides N.C."/>
        </authorList>
    </citation>
    <scope>NUCLEOTIDE SEQUENCE [LARGE SCALE GENOMIC DNA]</scope>
    <source>
        <strain evidence="4 5">CGMCC 1.10124</strain>
    </source>
</reference>
<proteinExistence type="predicted"/>